<dbReference type="Gene3D" id="3.10.50.10">
    <property type="match status" value="1"/>
</dbReference>
<evidence type="ECO:0000313" key="3">
    <source>
        <dbReference type="EMBL" id="KIY48965.1"/>
    </source>
</evidence>
<dbReference type="PANTHER" id="PTHR11177">
    <property type="entry name" value="CHITINASE"/>
    <property type="match status" value="1"/>
</dbReference>
<reference evidence="3 4" key="1">
    <citation type="journal article" date="2015" name="Fungal Genet. Biol.">
        <title>Evolution of novel wood decay mechanisms in Agaricales revealed by the genome sequences of Fistulina hepatica and Cylindrobasidium torrendii.</title>
        <authorList>
            <person name="Floudas D."/>
            <person name="Held B.W."/>
            <person name="Riley R."/>
            <person name="Nagy L.G."/>
            <person name="Koehler G."/>
            <person name="Ransdell A.S."/>
            <person name="Younus H."/>
            <person name="Chow J."/>
            <person name="Chiniquy J."/>
            <person name="Lipzen A."/>
            <person name="Tritt A."/>
            <person name="Sun H."/>
            <person name="Haridas S."/>
            <person name="LaButti K."/>
            <person name="Ohm R.A."/>
            <person name="Kues U."/>
            <person name="Blanchette R.A."/>
            <person name="Grigoriev I.V."/>
            <person name="Minto R.E."/>
            <person name="Hibbett D.S."/>
        </authorList>
    </citation>
    <scope>NUCLEOTIDE SEQUENCE [LARGE SCALE GENOMIC DNA]</scope>
    <source>
        <strain evidence="3 4">ATCC 64428</strain>
    </source>
</reference>
<dbReference type="GO" id="GO:0006032">
    <property type="term" value="P:chitin catabolic process"/>
    <property type="evidence" value="ECO:0007669"/>
    <property type="project" value="TreeGrafter"/>
</dbReference>
<dbReference type="InterPro" id="IPR017853">
    <property type="entry name" value="GH"/>
</dbReference>
<dbReference type="InterPro" id="IPR029070">
    <property type="entry name" value="Chitinase_insertion_sf"/>
</dbReference>
<protein>
    <submittedName>
        <fullName evidence="3">Glycoside hydrolase</fullName>
    </submittedName>
</protein>
<proteinExistence type="predicted"/>
<feature type="region of interest" description="Disordered" evidence="1">
    <location>
        <begin position="232"/>
        <end position="255"/>
    </location>
</feature>
<dbReference type="Pfam" id="PF00704">
    <property type="entry name" value="Glyco_hydro_18"/>
    <property type="match status" value="1"/>
</dbReference>
<dbReference type="GO" id="GO:0004568">
    <property type="term" value="F:chitinase activity"/>
    <property type="evidence" value="ECO:0007669"/>
    <property type="project" value="TreeGrafter"/>
</dbReference>
<dbReference type="InterPro" id="IPR001223">
    <property type="entry name" value="Glyco_hydro18_cat"/>
</dbReference>
<dbReference type="PANTHER" id="PTHR11177:SF317">
    <property type="entry name" value="CHITINASE 12-RELATED"/>
    <property type="match status" value="1"/>
</dbReference>
<evidence type="ECO:0000313" key="4">
    <source>
        <dbReference type="Proteomes" id="UP000054144"/>
    </source>
</evidence>
<gene>
    <name evidence="3" type="ORF">FISHEDRAFT_73103</name>
</gene>
<dbReference type="InterPro" id="IPR011583">
    <property type="entry name" value="Chitinase_II/V-like_cat"/>
</dbReference>
<accession>A0A0D7AE48</accession>
<dbReference type="GO" id="GO:0005576">
    <property type="term" value="C:extracellular region"/>
    <property type="evidence" value="ECO:0007669"/>
    <property type="project" value="TreeGrafter"/>
</dbReference>
<evidence type="ECO:0000256" key="1">
    <source>
        <dbReference type="SAM" id="MobiDB-lite"/>
    </source>
</evidence>
<dbReference type="InterPro" id="IPR050314">
    <property type="entry name" value="Glycosyl_Hydrlase_18"/>
</dbReference>
<dbReference type="Gene3D" id="3.20.20.80">
    <property type="entry name" value="Glycosidases"/>
    <property type="match status" value="1"/>
</dbReference>
<sequence>MSISVPIVKHTTSSTPHPCISLKFFAAAWYIDAPQFVRLHELLDDPYVLPDKKVAHQLLPLAWLDDDLLCERKHGLSGCMNDLLRDPVFNSRPEPLDFLAVKLDTPLMTSVTGSAAMGLVSTDVSARKNISRPASCIAASYYPNWVLDTFPLENIDFSKFDVIYYDDRHSSQDSGNFLQFLQALRSALGPRKIISAAVTHLPWRGSDGRPMSDVSDYAAELTYLNIMNYDVNDPSSDPTPSPNAPLGNHCGNSSQPEANASAALASWTSAGFPAHKLVLGLAIYGYVYQSTRTTLSQVVRPPRMTRPCRLLGFSGCVTDGSGDLSSMFGRQIPFLQLIDAGVLYRADDGSYKAKNGYTRGWDHCSTTPFLYSQERRTVVSYDDPTSLGAKARFARSQGMAGCFTWSLEQDDDGHLQDSIRINLGKS</sequence>
<name>A0A0D7AE48_9AGAR</name>
<keyword evidence="3" id="KW-0378">Hydrolase</keyword>
<dbReference type="Proteomes" id="UP000054144">
    <property type="component" value="Unassembled WGS sequence"/>
</dbReference>
<keyword evidence="4" id="KW-1185">Reference proteome</keyword>
<organism evidence="3 4">
    <name type="scientific">Fistulina hepatica ATCC 64428</name>
    <dbReference type="NCBI Taxonomy" id="1128425"/>
    <lineage>
        <taxon>Eukaryota</taxon>
        <taxon>Fungi</taxon>
        <taxon>Dikarya</taxon>
        <taxon>Basidiomycota</taxon>
        <taxon>Agaricomycotina</taxon>
        <taxon>Agaricomycetes</taxon>
        <taxon>Agaricomycetidae</taxon>
        <taxon>Agaricales</taxon>
        <taxon>Fistulinaceae</taxon>
        <taxon>Fistulina</taxon>
    </lineage>
</organism>
<dbReference type="SMART" id="SM00636">
    <property type="entry name" value="Glyco_18"/>
    <property type="match status" value="1"/>
</dbReference>
<dbReference type="GO" id="GO:0008061">
    <property type="term" value="F:chitin binding"/>
    <property type="evidence" value="ECO:0007669"/>
    <property type="project" value="InterPro"/>
</dbReference>
<evidence type="ECO:0000259" key="2">
    <source>
        <dbReference type="PROSITE" id="PS51910"/>
    </source>
</evidence>
<dbReference type="AlphaFoldDB" id="A0A0D7AE48"/>
<dbReference type="EMBL" id="KN881769">
    <property type="protein sequence ID" value="KIY48965.1"/>
    <property type="molecule type" value="Genomic_DNA"/>
</dbReference>
<dbReference type="SUPFAM" id="SSF51445">
    <property type="entry name" value="(Trans)glycosidases"/>
    <property type="match status" value="1"/>
</dbReference>
<dbReference type="OrthoDB" id="73875at2759"/>
<dbReference type="CDD" id="cd06093">
    <property type="entry name" value="PX_domain"/>
    <property type="match status" value="1"/>
</dbReference>
<dbReference type="PROSITE" id="PS51910">
    <property type="entry name" value="GH18_2"/>
    <property type="match status" value="1"/>
</dbReference>
<feature type="domain" description="GH18" evidence="2">
    <location>
        <begin position="25"/>
        <end position="426"/>
    </location>
</feature>
<dbReference type="GO" id="GO:0005975">
    <property type="term" value="P:carbohydrate metabolic process"/>
    <property type="evidence" value="ECO:0007669"/>
    <property type="project" value="InterPro"/>
</dbReference>